<organism evidence="1 2">
    <name type="scientific">Rhizopus stolonifer</name>
    <name type="common">Rhizopus nigricans</name>
    <dbReference type="NCBI Taxonomy" id="4846"/>
    <lineage>
        <taxon>Eukaryota</taxon>
        <taxon>Fungi</taxon>
        <taxon>Fungi incertae sedis</taxon>
        <taxon>Mucoromycota</taxon>
        <taxon>Mucoromycotina</taxon>
        <taxon>Mucoromycetes</taxon>
        <taxon>Mucorales</taxon>
        <taxon>Mucorineae</taxon>
        <taxon>Rhizopodaceae</taxon>
        <taxon>Rhizopus</taxon>
    </lineage>
</organism>
<keyword evidence="2" id="KW-1185">Reference proteome</keyword>
<dbReference type="OrthoDB" id="2274747at2759"/>
<gene>
    <name evidence="1" type="ORF">CU098_008255</name>
</gene>
<dbReference type="AlphaFoldDB" id="A0A367IRV6"/>
<proteinExistence type="predicted"/>
<dbReference type="STRING" id="4846.A0A367IRV6"/>
<evidence type="ECO:0000313" key="2">
    <source>
        <dbReference type="Proteomes" id="UP000253551"/>
    </source>
</evidence>
<dbReference type="Proteomes" id="UP000253551">
    <property type="component" value="Unassembled WGS sequence"/>
</dbReference>
<dbReference type="EMBL" id="PJQM01006043">
    <property type="protein sequence ID" value="RCH80359.1"/>
    <property type="molecule type" value="Genomic_DNA"/>
</dbReference>
<name>A0A367IRV6_RHIST</name>
<feature type="non-terminal residue" evidence="1">
    <location>
        <position position="1"/>
    </location>
</feature>
<accession>A0A367IRV6</accession>
<protein>
    <submittedName>
        <fullName evidence="1">Uncharacterized protein</fullName>
    </submittedName>
</protein>
<comment type="caution">
    <text evidence="1">The sequence shown here is derived from an EMBL/GenBank/DDBJ whole genome shotgun (WGS) entry which is preliminary data.</text>
</comment>
<sequence length="132" mass="14935">PGQARTNLSFRPTVFTPSASFTDSHTISELLLSDSAQPTPALKKNSVLIDITDIKDEELLFDFNKNMDENSGYEDYCGRVPMTRKYLNRSFMETVWRKDSLGRQTILNEGVYLVDGTFIKGFPSYPADARIV</sequence>
<evidence type="ECO:0000313" key="1">
    <source>
        <dbReference type="EMBL" id="RCH80359.1"/>
    </source>
</evidence>
<reference evidence="1 2" key="1">
    <citation type="journal article" date="2018" name="G3 (Bethesda)">
        <title>Phylogenetic and Phylogenomic Definition of Rhizopus Species.</title>
        <authorList>
            <person name="Gryganskyi A.P."/>
            <person name="Golan J."/>
            <person name="Dolatabadi S."/>
            <person name="Mondo S."/>
            <person name="Robb S."/>
            <person name="Idnurm A."/>
            <person name="Muszewska A."/>
            <person name="Steczkiewicz K."/>
            <person name="Masonjones S."/>
            <person name="Liao H.L."/>
            <person name="Gajdeczka M.T."/>
            <person name="Anike F."/>
            <person name="Vuek A."/>
            <person name="Anishchenko I.M."/>
            <person name="Voigt K."/>
            <person name="de Hoog G.S."/>
            <person name="Smith M.E."/>
            <person name="Heitman J."/>
            <person name="Vilgalys R."/>
            <person name="Stajich J.E."/>
        </authorList>
    </citation>
    <scope>NUCLEOTIDE SEQUENCE [LARGE SCALE GENOMIC DNA]</scope>
    <source>
        <strain evidence="1 2">LSU 92-RS-03</strain>
    </source>
</reference>